<gene>
    <name evidence="5" type="ORF">PMZ80_001203</name>
</gene>
<evidence type="ECO:0008006" key="7">
    <source>
        <dbReference type="Google" id="ProtNLM"/>
    </source>
</evidence>
<proteinExistence type="inferred from homology"/>
<dbReference type="InterPro" id="IPR051478">
    <property type="entry name" value="Beta-lactamase-like_AB/R"/>
</dbReference>
<feature type="region of interest" description="Disordered" evidence="2">
    <location>
        <begin position="1"/>
        <end position="76"/>
    </location>
</feature>
<dbReference type="GeneID" id="89994652"/>
<dbReference type="PANTHER" id="PTHR22935">
    <property type="entry name" value="PENICILLIN-BINDING PROTEIN"/>
    <property type="match status" value="1"/>
</dbReference>
<dbReference type="InterPro" id="IPR001466">
    <property type="entry name" value="Beta-lactam-related"/>
</dbReference>
<dbReference type="RefSeq" id="XP_064735147.1">
    <property type="nucleotide sequence ID" value="XM_064869650.1"/>
</dbReference>
<evidence type="ECO:0000313" key="6">
    <source>
        <dbReference type="Proteomes" id="UP001334248"/>
    </source>
</evidence>
<keyword evidence="6" id="KW-1185">Reference proteome</keyword>
<feature type="domain" description="Beta-lactamase-related" evidence="3">
    <location>
        <begin position="366"/>
        <end position="686"/>
    </location>
</feature>
<evidence type="ECO:0000259" key="3">
    <source>
        <dbReference type="Pfam" id="PF00144"/>
    </source>
</evidence>
<evidence type="ECO:0000256" key="2">
    <source>
        <dbReference type="SAM" id="MobiDB-lite"/>
    </source>
</evidence>
<dbReference type="Proteomes" id="UP001334248">
    <property type="component" value="Unassembled WGS sequence"/>
</dbReference>
<dbReference type="Pfam" id="PF26335">
    <property type="entry name" value="ARB_00930_C"/>
    <property type="match status" value="1"/>
</dbReference>
<name>A0ABR0S2H3_9EURO</name>
<dbReference type="Gene3D" id="3.40.710.10">
    <property type="entry name" value="DD-peptidase/beta-lactamase superfamily"/>
    <property type="match status" value="1"/>
</dbReference>
<sequence>MPLTYTDGPPVRQGSIQQQFSIGEPQQHETNTLDQEQQDLKYSTHMPVRSEDPPCNSNLESEVEQPDRQRPARHKQKPIKLAAWLYAAATRPVPSQSQHATQAVLPPTILPQHADTNHESSLYVHAPQRSVPPPQSPGVKPNIRTRLPQLDAGLWRCCEPECAEKVYEPFHNFQHHVRSKHRVHLKKPKDTAPIPKYTYQPHLCLSAACAQVDGTIFFASADFYNHLRAWHDAGDGLERYIFCPHPSCVRSADPSYEPIQLYPERWEATMMLQQLLLLPFLITPTFSAYCDAPSPAFPIPQLDSNIHAVKLRDTTSSIVKALQDIISHDEYNTTHYSLEITSQSSTLLSAQHTARNRSTLLPGADHITDKSMYRIASMTKPFTVLALFQLQKAGKLNLDDSILEYLPGLNTTGTGKGRGGLPFKDITIRALASQIAGIPRDLAQGDFLHDTEYAARLGLPEVPDEGHFKGDYILPSCDQNVNYRRACDATDLLGWVDQLPPLFAPNQKSTYSNINFDLLGLVIANVSGMSYETYIEKNILREIGMNKTSFRTPPKDVAAIPKDIEWYWPFEIGVQNPTGGLYSSSSEMSVWLRYVMSTFNAQATGVNWFNPLSFSSGLDTYYGMPWEILRARTNEVIPDTSSSTRPLTFVTKGGGLPGYTSIVIMVPEYGLGITILVAGNGKAMDEFREVVTEKMVAFAEEAALKELSERYTGVYSHEKLNSSMHLSVSGPDGLYVSSWTSNGQDVNAAVNEIYGADGREIMLYLVPTLLFVDEEKQQGERWRVVPQKRPASSTKGKKGQNIWDDFCVANVDGWGMYFGKPLSEVVFWGGNGESEVVQEVDLTGYRSTLKRTANGQSEASFRLKEQF</sequence>
<dbReference type="EMBL" id="JAVHJV010000001">
    <property type="protein sequence ID" value="KAK5947057.1"/>
    <property type="molecule type" value="Genomic_DNA"/>
</dbReference>
<reference evidence="5 6" key="1">
    <citation type="journal article" date="2023" name="Res Sq">
        <title>Genomic and morphological characterization of Knufia obscura isolated from the Mars 2020 spacecraft assembly facility.</title>
        <authorList>
            <person name="Chander A.M."/>
            <person name="Teixeira M.M."/>
            <person name="Singh N.K."/>
            <person name="Williams M.P."/>
            <person name="Parker C.W."/>
            <person name="Leo P."/>
            <person name="Stajich J.E."/>
            <person name="Torok T."/>
            <person name="Tighe S."/>
            <person name="Mason C.E."/>
            <person name="Venkateswaran K."/>
        </authorList>
    </citation>
    <scope>NUCLEOTIDE SEQUENCE [LARGE SCALE GENOMIC DNA]</scope>
    <source>
        <strain evidence="5 6">CCFEE 5817</strain>
    </source>
</reference>
<dbReference type="PANTHER" id="PTHR22935:SF95">
    <property type="entry name" value="BETA-LACTAMASE-LIKE 1-RELATED"/>
    <property type="match status" value="1"/>
</dbReference>
<dbReference type="InterPro" id="IPR058664">
    <property type="entry name" value="ARB_00930-like_C"/>
</dbReference>
<evidence type="ECO:0000259" key="4">
    <source>
        <dbReference type="Pfam" id="PF26335"/>
    </source>
</evidence>
<protein>
    <recommendedName>
        <fullName evidence="7">Beta-lactamase-related domain-containing protein</fullName>
    </recommendedName>
</protein>
<evidence type="ECO:0000256" key="1">
    <source>
        <dbReference type="ARBA" id="ARBA00038473"/>
    </source>
</evidence>
<comment type="caution">
    <text evidence="5">The sequence shown here is derived from an EMBL/GenBank/DDBJ whole genome shotgun (WGS) entry which is preliminary data.</text>
</comment>
<dbReference type="InterPro" id="IPR012338">
    <property type="entry name" value="Beta-lactam/transpept-like"/>
</dbReference>
<feature type="domain" description="Beta-lactamase-like ARB-00930-like C-terminal" evidence="4">
    <location>
        <begin position="705"/>
        <end position="852"/>
    </location>
</feature>
<organism evidence="5 6">
    <name type="scientific">Knufia obscura</name>
    <dbReference type="NCBI Taxonomy" id="1635080"/>
    <lineage>
        <taxon>Eukaryota</taxon>
        <taxon>Fungi</taxon>
        <taxon>Dikarya</taxon>
        <taxon>Ascomycota</taxon>
        <taxon>Pezizomycotina</taxon>
        <taxon>Eurotiomycetes</taxon>
        <taxon>Chaetothyriomycetidae</taxon>
        <taxon>Chaetothyriales</taxon>
        <taxon>Trichomeriaceae</taxon>
        <taxon>Knufia</taxon>
    </lineage>
</organism>
<comment type="similarity">
    <text evidence="1">Belongs to the beta-lactamase family.</text>
</comment>
<dbReference type="Pfam" id="PF00144">
    <property type="entry name" value="Beta-lactamase"/>
    <property type="match status" value="1"/>
</dbReference>
<evidence type="ECO:0000313" key="5">
    <source>
        <dbReference type="EMBL" id="KAK5947057.1"/>
    </source>
</evidence>
<accession>A0ABR0S2H3</accession>
<dbReference type="SUPFAM" id="SSF56601">
    <property type="entry name" value="beta-lactamase/transpeptidase-like"/>
    <property type="match status" value="1"/>
</dbReference>